<dbReference type="Pfam" id="PF00134">
    <property type="entry name" value="Cyclin_N"/>
    <property type="match status" value="1"/>
</dbReference>
<dbReference type="InterPro" id="IPR013763">
    <property type="entry name" value="Cyclin-like_dom"/>
</dbReference>
<dbReference type="InterPro" id="IPR039361">
    <property type="entry name" value="Cyclin"/>
</dbReference>
<dbReference type="GO" id="GO:0005634">
    <property type="term" value="C:nucleus"/>
    <property type="evidence" value="ECO:0000318"/>
    <property type="project" value="GO_Central"/>
</dbReference>
<reference evidence="7" key="3">
    <citation type="submission" date="2021-05" db="UniProtKB">
        <authorList>
            <consortium name="EnsemblPlants"/>
        </authorList>
    </citation>
    <scope>IDENTIFICATION</scope>
    <source>
        <strain evidence="7">cv. B73</strain>
    </source>
</reference>
<keyword evidence="3" id="KW-0131">Cell cycle</keyword>
<dbReference type="SMART" id="SM01332">
    <property type="entry name" value="Cyclin_C"/>
    <property type="match status" value="1"/>
</dbReference>
<keyword evidence="2 4" id="KW-0195">Cyclin</keyword>
<evidence type="ECO:0008006" key="9">
    <source>
        <dbReference type="Google" id="ProtNLM"/>
    </source>
</evidence>
<dbReference type="InterPro" id="IPR006671">
    <property type="entry name" value="Cyclin_N"/>
</dbReference>
<dbReference type="SUPFAM" id="SSF47954">
    <property type="entry name" value="Cyclin-like"/>
    <property type="match status" value="2"/>
</dbReference>
<reference evidence="7" key="2">
    <citation type="submission" date="2019-07" db="EMBL/GenBank/DDBJ databases">
        <authorList>
            <person name="Seetharam A."/>
            <person name="Woodhouse M."/>
            <person name="Cannon E."/>
        </authorList>
    </citation>
    <scope>NUCLEOTIDE SEQUENCE [LARGE SCALE GENOMIC DNA]</scope>
    <source>
        <strain evidence="7">cv. B73</strain>
    </source>
</reference>
<dbReference type="GO" id="GO:0000307">
    <property type="term" value="C:cyclin-dependent protein kinase holoenzyme complex"/>
    <property type="evidence" value="ECO:0000318"/>
    <property type="project" value="GO_Central"/>
</dbReference>
<evidence type="ECO:0000256" key="2">
    <source>
        <dbReference type="ARBA" id="ARBA00023127"/>
    </source>
</evidence>
<dbReference type="SMART" id="SM00385">
    <property type="entry name" value="CYCLIN"/>
    <property type="match status" value="2"/>
</dbReference>
<evidence type="ECO:0000256" key="1">
    <source>
        <dbReference type="ARBA" id="ARBA00022618"/>
    </source>
</evidence>
<organism evidence="7 8">
    <name type="scientific">Zea mays</name>
    <name type="common">Maize</name>
    <dbReference type="NCBI Taxonomy" id="4577"/>
    <lineage>
        <taxon>Eukaryota</taxon>
        <taxon>Viridiplantae</taxon>
        <taxon>Streptophyta</taxon>
        <taxon>Embryophyta</taxon>
        <taxon>Tracheophyta</taxon>
        <taxon>Spermatophyta</taxon>
        <taxon>Magnoliopsida</taxon>
        <taxon>Liliopsida</taxon>
        <taxon>Poales</taxon>
        <taxon>Poaceae</taxon>
        <taxon>PACMAD clade</taxon>
        <taxon>Panicoideae</taxon>
        <taxon>Andropogonodae</taxon>
        <taxon>Andropogoneae</taxon>
        <taxon>Tripsacinae</taxon>
        <taxon>Zea</taxon>
    </lineage>
</organism>
<evidence type="ECO:0000256" key="3">
    <source>
        <dbReference type="ARBA" id="ARBA00023306"/>
    </source>
</evidence>
<evidence type="ECO:0000259" key="6">
    <source>
        <dbReference type="SMART" id="SM01332"/>
    </source>
</evidence>
<dbReference type="EnsemblPlants" id="Zm00001eb244350_T001">
    <property type="protein sequence ID" value="Zm00001eb244350_P001"/>
    <property type="gene ID" value="Zm00001eb244350"/>
</dbReference>
<dbReference type="GO" id="GO:0005737">
    <property type="term" value="C:cytoplasm"/>
    <property type="evidence" value="ECO:0000318"/>
    <property type="project" value="GO_Central"/>
</dbReference>
<dbReference type="InterPro" id="IPR004367">
    <property type="entry name" value="Cyclin_C-dom"/>
</dbReference>
<dbReference type="Proteomes" id="UP000007305">
    <property type="component" value="Chromosome 5"/>
</dbReference>
<dbReference type="FunFam" id="1.10.472.10:FF:000199">
    <property type="entry name" value="Putative cyclin-A3-1"/>
    <property type="match status" value="1"/>
</dbReference>
<dbReference type="InterPro" id="IPR036915">
    <property type="entry name" value="Cyclin-like_sf"/>
</dbReference>
<dbReference type="Gene3D" id="1.10.472.10">
    <property type="entry name" value="Cyclin-like"/>
    <property type="match status" value="2"/>
</dbReference>
<evidence type="ECO:0000259" key="5">
    <source>
        <dbReference type="SMART" id="SM00385"/>
    </source>
</evidence>
<feature type="domain" description="Cyclin C-terminal" evidence="6">
    <location>
        <begin position="226"/>
        <end position="328"/>
    </location>
</feature>
<keyword evidence="1" id="KW-0132">Cell division</keyword>
<dbReference type="GO" id="GO:0016538">
    <property type="term" value="F:cyclin-dependent protein serine/threonine kinase regulator activity"/>
    <property type="evidence" value="ECO:0000318"/>
    <property type="project" value="GO_Central"/>
</dbReference>
<name>A0A804PJ94_MAIZE</name>
<dbReference type="GO" id="GO:0000082">
    <property type="term" value="P:G1/S transition of mitotic cell cycle"/>
    <property type="evidence" value="ECO:0000318"/>
    <property type="project" value="GO_Central"/>
</dbReference>
<feature type="domain" description="Cyclin-like" evidence="5">
    <location>
        <begin position="130"/>
        <end position="217"/>
    </location>
</feature>
<dbReference type="AlphaFoldDB" id="A0A804PJ94"/>
<dbReference type="PANTHER" id="PTHR10177">
    <property type="entry name" value="CYCLINS"/>
    <property type="match status" value="1"/>
</dbReference>
<dbReference type="InParanoid" id="A0A804PJ94"/>
<evidence type="ECO:0000256" key="4">
    <source>
        <dbReference type="RuleBase" id="RU000383"/>
    </source>
</evidence>
<keyword evidence="8" id="KW-1185">Reference proteome</keyword>
<proteinExistence type="inferred from homology"/>
<dbReference type="Gramene" id="Zm00001eb244350_T001">
    <property type="protein sequence ID" value="Zm00001eb244350_P001"/>
    <property type="gene ID" value="Zm00001eb244350"/>
</dbReference>
<sequence>MCTVPPIVLPCCLVGGDVMKKKKTMATHVEVAVFPHVPNNPMYASNTSPRTPAGAVVLAAPLSYGDDATDDVDAVATNTKQQPPQYDYDADIDATLRTMEKETIERPSPDYLSNRQAGEMLMMDRADLVEKMHRFCTSYDLAPGALHRAVSFVDRFLSAKKISRDERQIRLLGAAAVFAVAKYEDRNTMQKINVDGVAMYAGCTRSEAVDQERELLATIGFRLSGPTAYTFVDHFMRHSQEEGTATVRSLAHHLANMALQDYRCVAFLPSVVAALAILLARMVLNCWTETPVAAAGYTLEELSGCIEAICDMHEHQRTNDFLFLLSFPVDMPVDVVGAANQATPELRSSGKESVQGPAAHIGIGLHLGAGIDGAGVQQGDGAAASLRPAGCVGAAVACERRFLSTRCSNPAPVVCLEVRGRLLPWRHVRGCWVCYLRLVEKQVCWAEIS</sequence>
<evidence type="ECO:0000313" key="7">
    <source>
        <dbReference type="EnsemblPlants" id="Zm00001eb244350_P001"/>
    </source>
</evidence>
<dbReference type="Pfam" id="PF02984">
    <property type="entry name" value="Cyclin_C"/>
    <property type="match status" value="1"/>
</dbReference>
<protein>
    <recommendedName>
        <fullName evidence="9">Cyclin-A3-1</fullName>
    </recommendedName>
</protein>
<accession>A0A804PJ94</accession>
<comment type="similarity">
    <text evidence="4">Belongs to the cyclin family.</text>
</comment>
<reference evidence="8" key="1">
    <citation type="journal article" date="2009" name="Science">
        <title>The B73 maize genome: complexity, diversity, and dynamics.</title>
        <authorList>
            <person name="Schnable P.S."/>
            <person name="Ware D."/>
            <person name="Fulton R.S."/>
            <person name="Stein J.C."/>
            <person name="Wei F."/>
            <person name="Pasternak S."/>
            <person name="Liang C."/>
            <person name="Zhang J."/>
            <person name="Fulton L."/>
            <person name="Graves T.A."/>
            <person name="Minx P."/>
            <person name="Reily A.D."/>
            <person name="Courtney L."/>
            <person name="Kruchowski S.S."/>
            <person name="Tomlinson C."/>
            <person name="Strong C."/>
            <person name="Delehaunty K."/>
            <person name="Fronick C."/>
            <person name="Courtney B."/>
            <person name="Rock S.M."/>
            <person name="Belter E."/>
            <person name="Du F."/>
            <person name="Kim K."/>
            <person name="Abbott R.M."/>
            <person name="Cotton M."/>
            <person name="Levy A."/>
            <person name="Marchetto P."/>
            <person name="Ochoa K."/>
            <person name="Jackson S.M."/>
            <person name="Gillam B."/>
            <person name="Chen W."/>
            <person name="Yan L."/>
            <person name="Higginbotham J."/>
            <person name="Cardenas M."/>
            <person name="Waligorski J."/>
            <person name="Applebaum E."/>
            <person name="Phelps L."/>
            <person name="Falcone J."/>
            <person name="Kanchi K."/>
            <person name="Thane T."/>
            <person name="Scimone A."/>
            <person name="Thane N."/>
            <person name="Henke J."/>
            <person name="Wang T."/>
            <person name="Ruppert J."/>
            <person name="Shah N."/>
            <person name="Rotter K."/>
            <person name="Hodges J."/>
            <person name="Ingenthron E."/>
            <person name="Cordes M."/>
            <person name="Kohlberg S."/>
            <person name="Sgro J."/>
            <person name="Delgado B."/>
            <person name="Mead K."/>
            <person name="Chinwalla A."/>
            <person name="Leonard S."/>
            <person name="Crouse K."/>
            <person name="Collura K."/>
            <person name="Kudrna D."/>
            <person name="Currie J."/>
            <person name="He R."/>
            <person name="Angelova A."/>
            <person name="Rajasekar S."/>
            <person name="Mueller T."/>
            <person name="Lomeli R."/>
            <person name="Scara G."/>
            <person name="Ko A."/>
            <person name="Delaney K."/>
            <person name="Wissotski M."/>
            <person name="Lopez G."/>
            <person name="Campos D."/>
            <person name="Braidotti M."/>
            <person name="Ashley E."/>
            <person name="Golser W."/>
            <person name="Kim H."/>
            <person name="Lee S."/>
            <person name="Lin J."/>
            <person name="Dujmic Z."/>
            <person name="Kim W."/>
            <person name="Talag J."/>
            <person name="Zuccolo A."/>
            <person name="Fan C."/>
            <person name="Sebastian A."/>
            <person name="Kramer M."/>
            <person name="Spiegel L."/>
            <person name="Nascimento L."/>
            <person name="Zutavern T."/>
            <person name="Miller B."/>
            <person name="Ambroise C."/>
            <person name="Muller S."/>
            <person name="Spooner W."/>
            <person name="Narechania A."/>
            <person name="Ren L."/>
            <person name="Wei S."/>
            <person name="Kumari S."/>
            <person name="Faga B."/>
            <person name="Levy M.J."/>
            <person name="McMahan L."/>
            <person name="Van Buren P."/>
            <person name="Vaughn M.W."/>
            <person name="Ying K."/>
            <person name="Yeh C.-T."/>
            <person name="Emrich S.J."/>
            <person name="Jia Y."/>
            <person name="Kalyanaraman A."/>
            <person name="Hsia A.-P."/>
            <person name="Barbazuk W.B."/>
            <person name="Baucom R.S."/>
            <person name="Brutnell T.P."/>
            <person name="Carpita N.C."/>
            <person name="Chaparro C."/>
            <person name="Chia J.-M."/>
            <person name="Deragon J.-M."/>
            <person name="Estill J.C."/>
            <person name="Fu Y."/>
            <person name="Jeddeloh J.A."/>
            <person name="Han Y."/>
            <person name="Lee H."/>
            <person name="Li P."/>
            <person name="Lisch D.R."/>
            <person name="Liu S."/>
            <person name="Liu Z."/>
            <person name="Nagel D.H."/>
            <person name="McCann M.C."/>
            <person name="SanMiguel P."/>
            <person name="Myers A.M."/>
            <person name="Nettleton D."/>
            <person name="Nguyen J."/>
            <person name="Penning B.W."/>
            <person name="Ponnala L."/>
            <person name="Schneider K.L."/>
            <person name="Schwartz D.C."/>
            <person name="Sharma A."/>
            <person name="Soderlund C."/>
            <person name="Springer N.M."/>
            <person name="Sun Q."/>
            <person name="Wang H."/>
            <person name="Waterman M."/>
            <person name="Westerman R."/>
            <person name="Wolfgruber T.K."/>
            <person name="Yang L."/>
            <person name="Yu Y."/>
            <person name="Zhang L."/>
            <person name="Zhou S."/>
            <person name="Zhu Q."/>
            <person name="Bennetzen J.L."/>
            <person name="Dawe R.K."/>
            <person name="Jiang J."/>
            <person name="Jiang N."/>
            <person name="Presting G.G."/>
            <person name="Wessler S.R."/>
            <person name="Aluru S."/>
            <person name="Martienssen R.A."/>
            <person name="Clifton S.W."/>
            <person name="McCombie W.R."/>
            <person name="Wing R.A."/>
            <person name="Wilson R.K."/>
        </authorList>
    </citation>
    <scope>NUCLEOTIDE SEQUENCE [LARGE SCALE GENOMIC DNA]</scope>
    <source>
        <strain evidence="8">cv. B73</strain>
    </source>
</reference>
<feature type="domain" description="Cyclin-like" evidence="5">
    <location>
        <begin position="233"/>
        <end position="311"/>
    </location>
</feature>
<evidence type="ECO:0000313" key="8">
    <source>
        <dbReference type="Proteomes" id="UP000007305"/>
    </source>
</evidence>
<dbReference type="GO" id="GO:0051301">
    <property type="term" value="P:cell division"/>
    <property type="evidence" value="ECO:0007669"/>
    <property type="project" value="UniProtKB-KW"/>
</dbReference>